<gene>
    <name evidence="7" type="ORF">GCM10007175_30500</name>
</gene>
<evidence type="ECO:0000256" key="1">
    <source>
        <dbReference type="ARBA" id="ARBA00004141"/>
    </source>
</evidence>
<feature type="transmembrane region" description="Helical" evidence="5">
    <location>
        <begin position="311"/>
        <end position="332"/>
    </location>
</feature>
<name>A0ABQ2CIB3_9MICC</name>
<protein>
    <submittedName>
        <fullName evidence="7">Amino acid transporter</fullName>
    </submittedName>
</protein>
<feature type="transmembrane region" description="Helical" evidence="5">
    <location>
        <begin position="422"/>
        <end position="440"/>
    </location>
</feature>
<dbReference type="RefSeq" id="WP_188731519.1">
    <property type="nucleotide sequence ID" value="NZ_BMKV01000005.1"/>
</dbReference>
<dbReference type="EMBL" id="BMKV01000005">
    <property type="protein sequence ID" value="GGI90920.1"/>
    <property type="molecule type" value="Genomic_DNA"/>
</dbReference>
<sequence length="506" mass="52032">MSKTETSTGSTAATTPGTDLKKGSIGVLGILFFVLSAQAPLTGIAGASGLTVFLGNAAGAPGAYLTVGVVIIIFAVGFIAMSRRLRANGAFYAYVGAGLGRHTGAGAAWLALLAYGTVQACMYGLYGASLSALIATYTGVTIPWWLLVLVTMGAVQLLGSRNVELGAKFLAFLVGAEVAILLAFGISVLASGGGPEGISLSASFSPAAIAAGAPGVAIMFAVASMFGFESTAIYSDEAKDPRRTVARATYLSVSVIAIFFAFITWMLVSYYGPTAVQGAAGAAVESGDATSFFFTAAVDKLGAWAGPVGGAFLITSVLAGIIAFHNAINRYLHSLAQRGSVPARLARTNSHGAPYAAAYVQTAMAVVMTMPFAILGLDPVLTLFAWFAGVAVVALLVLYVLASVAVVVFFRRHGGQGIWQTLIAPILAVILMTAVLWSVVSNFTTLIGGDAVTANWLLVMVPVAFIAGMVLERRNRSEHTIEFTDTAVTAEPAGTTARFVPPAPSN</sequence>
<feature type="transmembrane region" description="Helical" evidence="5">
    <location>
        <begin position="353"/>
        <end position="377"/>
    </location>
</feature>
<comment type="subcellular location">
    <subcellularLocation>
        <location evidence="1">Membrane</location>
        <topology evidence="1">Multi-pass membrane protein</topology>
    </subcellularLocation>
</comment>
<keyword evidence="4 5" id="KW-0472">Membrane</keyword>
<keyword evidence="8" id="KW-1185">Reference proteome</keyword>
<evidence type="ECO:0000256" key="3">
    <source>
        <dbReference type="ARBA" id="ARBA00022989"/>
    </source>
</evidence>
<feature type="transmembrane region" description="Helical" evidence="5">
    <location>
        <begin position="62"/>
        <end position="82"/>
    </location>
</feature>
<feature type="transmembrane region" description="Helical" evidence="5">
    <location>
        <begin position="383"/>
        <end position="410"/>
    </location>
</feature>
<feature type="transmembrane region" description="Helical" evidence="5">
    <location>
        <begin position="248"/>
        <end position="268"/>
    </location>
</feature>
<dbReference type="InterPro" id="IPR050367">
    <property type="entry name" value="APC_superfamily"/>
</dbReference>
<feature type="transmembrane region" description="Helical" evidence="5">
    <location>
        <begin position="132"/>
        <end position="158"/>
    </location>
</feature>
<dbReference type="PANTHER" id="PTHR42770">
    <property type="entry name" value="AMINO ACID TRANSPORTER-RELATED"/>
    <property type="match status" value="1"/>
</dbReference>
<keyword evidence="3 5" id="KW-1133">Transmembrane helix</keyword>
<comment type="caution">
    <text evidence="7">The sequence shown here is derived from an EMBL/GenBank/DDBJ whole genome shotgun (WGS) entry which is preliminary data.</text>
</comment>
<evidence type="ECO:0000259" key="6">
    <source>
        <dbReference type="Pfam" id="PF00324"/>
    </source>
</evidence>
<dbReference type="PANTHER" id="PTHR42770:SF16">
    <property type="entry name" value="AMINO ACID PERMEASE"/>
    <property type="match status" value="1"/>
</dbReference>
<dbReference type="Pfam" id="PF00324">
    <property type="entry name" value="AA_permease"/>
    <property type="match status" value="1"/>
</dbReference>
<evidence type="ECO:0000256" key="5">
    <source>
        <dbReference type="SAM" id="Phobius"/>
    </source>
</evidence>
<keyword evidence="2 5" id="KW-0812">Transmembrane</keyword>
<dbReference type="Gene3D" id="1.20.1740.10">
    <property type="entry name" value="Amino acid/polyamine transporter I"/>
    <property type="match status" value="1"/>
</dbReference>
<evidence type="ECO:0000256" key="2">
    <source>
        <dbReference type="ARBA" id="ARBA00022692"/>
    </source>
</evidence>
<reference evidence="8" key="1">
    <citation type="journal article" date="2019" name="Int. J. Syst. Evol. Microbiol.">
        <title>The Global Catalogue of Microorganisms (GCM) 10K type strain sequencing project: providing services to taxonomists for standard genome sequencing and annotation.</title>
        <authorList>
            <consortium name="The Broad Institute Genomics Platform"/>
            <consortium name="The Broad Institute Genome Sequencing Center for Infectious Disease"/>
            <person name="Wu L."/>
            <person name="Ma J."/>
        </authorList>
    </citation>
    <scope>NUCLEOTIDE SEQUENCE [LARGE SCALE GENOMIC DNA]</scope>
    <source>
        <strain evidence="8">CGMCC 1.3601</strain>
    </source>
</reference>
<organism evidence="7 8">
    <name type="scientific">Pseudarthrobacter scleromae</name>
    <dbReference type="NCBI Taxonomy" id="158897"/>
    <lineage>
        <taxon>Bacteria</taxon>
        <taxon>Bacillati</taxon>
        <taxon>Actinomycetota</taxon>
        <taxon>Actinomycetes</taxon>
        <taxon>Micrococcales</taxon>
        <taxon>Micrococcaceae</taxon>
        <taxon>Pseudarthrobacter</taxon>
    </lineage>
</organism>
<feature type="transmembrane region" description="Helical" evidence="5">
    <location>
        <begin position="204"/>
        <end position="228"/>
    </location>
</feature>
<evidence type="ECO:0000256" key="4">
    <source>
        <dbReference type="ARBA" id="ARBA00023136"/>
    </source>
</evidence>
<feature type="transmembrane region" description="Helical" evidence="5">
    <location>
        <begin position="170"/>
        <end position="192"/>
    </location>
</feature>
<feature type="transmembrane region" description="Helical" evidence="5">
    <location>
        <begin position="452"/>
        <end position="471"/>
    </location>
</feature>
<evidence type="ECO:0000313" key="8">
    <source>
        <dbReference type="Proteomes" id="UP000658754"/>
    </source>
</evidence>
<dbReference type="InterPro" id="IPR004841">
    <property type="entry name" value="AA-permease/SLC12A_dom"/>
</dbReference>
<dbReference type="PIRSF" id="PIRSF006060">
    <property type="entry name" value="AA_transporter"/>
    <property type="match status" value="1"/>
</dbReference>
<feature type="transmembrane region" description="Helical" evidence="5">
    <location>
        <begin position="25"/>
        <end position="50"/>
    </location>
</feature>
<proteinExistence type="predicted"/>
<feature type="domain" description="Amino acid permease/ SLC12A" evidence="6">
    <location>
        <begin position="42"/>
        <end position="441"/>
    </location>
</feature>
<evidence type="ECO:0000313" key="7">
    <source>
        <dbReference type="EMBL" id="GGI90920.1"/>
    </source>
</evidence>
<dbReference type="Proteomes" id="UP000658754">
    <property type="component" value="Unassembled WGS sequence"/>
</dbReference>
<accession>A0ABQ2CIB3</accession>